<keyword evidence="3" id="KW-1185">Reference proteome</keyword>
<gene>
    <name evidence="2" type="ORF">JFL75_16145</name>
</gene>
<keyword evidence="1" id="KW-1133">Transmembrane helix</keyword>
<feature type="transmembrane region" description="Helical" evidence="1">
    <location>
        <begin position="7"/>
        <end position="31"/>
    </location>
</feature>
<dbReference type="RefSeq" id="WP_215625754.1">
    <property type="nucleotide sequence ID" value="NZ_CP067089.2"/>
</dbReference>
<keyword evidence="1" id="KW-0472">Membrane</keyword>
<evidence type="ECO:0000313" key="3">
    <source>
        <dbReference type="Proteomes" id="UP000595917"/>
    </source>
</evidence>
<dbReference type="KEGG" id="bhc:JFL75_16145"/>
<evidence type="ECO:0000313" key="2">
    <source>
        <dbReference type="EMBL" id="QQO08448.1"/>
    </source>
</evidence>
<feature type="transmembrane region" description="Helical" evidence="1">
    <location>
        <begin position="51"/>
        <end position="75"/>
    </location>
</feature>
<proteinExistence type="predicted"/>
<evidence type="ECO:0000256" key="1">
    <source>
        <dbReference type="SAM" id="Phobius"/>
    </source>
</evidence>
<evidence type="ECO:0008006" key="4">
    <source>
        <dbReference type="Google" id="ProtNLM"/>
    </source>
</evidence>
<reference evidence="2" key="1">
    <citation type="submission" date="2021-01" db="EMBL/GenBank/DDBJ databases">
        <title>Description of Breznakiella homolactica.</title>
        <authorList>
            <person name="Song Y."/>
            <person name="Brune A."/>
        </authorList>
    </citation>
    <scope>NUCLEOTIDE SEQUENCE</scope>
    <source>
        <strain evidence="2">RmG30</strain>
    </source>
</reference>
<keyword evidence="1" id="KW-0812">Transmembrane</keyword>
<accession>A0A7T8BAR9</accession>
<feature type="transmembrane region" description="Helical" evidence="1">
    <location>
        <begin position="112"/>
        <end position="130"/>
    </location>
</feature>
<dbReference type="EMBL" id="CP067089">
    <property type="protein sequence ID" value="QQO08448.1"/>
    <property type="molecule type" value="Genomic_DNA"/>
</dbReference>
<name>A0A7T8BAR9_9SPIR</name>
<protein>
    <recommendedName>
        <fullName evidence="4">DUF4345 domain-containing protein</fullName>
    </recommendedName>
</protein>
<dbReference type="AlphaFoldDB" id="A0A7T8BAR9"/>
<feature type="transmembrane region" description="Helical" evidence="1">
    <location>
        <begin position="82"/>
        <end position="100"/>
    </location>
</feature>
<organism evidence="2 3">
    <name type="scientific">Breznakiella homolactica</name>
    <dbReference type="NCBI Taxonomy" id="2798577"/>
    <lineage>
        <taxon>Bacteria</taxon>
        <taxon>Pseudomonadati</taxon>
        <taxon>Spirochaetota</taxon>
        <taxon>Spirochaetia</taxon>
        <taxon>Spirochaetales</taxon>
        <taxon>Breznakiellaceae</taxon>
        <taxon>Breznakiella</taxon>
    </lineage>
</organism>
<dbReference type="Proteomes" id="UP000595917">
    <property type="component" value="Chromosome"/>
</dbReference>
<sequence length="136" mass="15206">MRRLTVSYLGLQLSLALMFIALGISGITSYSSGTSEFMRGLNQIFGRGNNVIPIVMSVIELIAGFLLIISIFNVFPNPITSVLLLVIFIFWAVTIVLQYFFNGFLKPDFIRWLGNISPQLVVLSALWIVFRGVSRT</sequence>